<name>A0A2U1AB58_9BACT</name>
<dbReference type="RefSeq" id="WP_133245310.1">
    <property type="nucleotide sequence ID" value="NZ_QEKH01000057.1"/>
</dbReference>
<feature type="non-terminal residue" evidence="1">
    <location>
        <position position="1489"/>
    </location>
</feature>
<keyword evidence="2" id="KW-1185">Reference proteome</keyword>
<protein>
    <submittedName>
        <fullName evidence="1">Uncharacterized protein</fullName>
    </submittedName>
</protein>
<accession>A0A2U1AB58</accession>
<dbReference type="Proteomes" id="UP000245959">
    <property type="component" value="Unassembled WGS sequence"/>
</dbReference>
<dbReference type="GeneID" id="78297281"/>
<evidence type="ECO:0000313" key="1">
    <source>
        <dbReference type="EMBL" id="PVY32017.1"/>
    </source>
</evidence>
<gene>
    <name evidence="1" type="ORF">C8D82_1571</name>
</gene>
<organism evidence="1 2">
    <name type="scientific">Victivallis vadensis</name>
    <dbReference type="NCBI Taxonomy" id="172901"/>
    <lineage>
        <taxon>Bacteria</taxon>
        <taxon>Pseudomonadati</taxon>
        <taxon>Lentisphaerota</taxon>
        <taxon>Lentisphaeria</taxon>
        <taxon>Victivallales</taxon>
        <taxon>Victivallaceae</taxon>
        <taxon>Victivallis</taxon>
    </lineage>
</organism>
<dbReference type="Gene3D" id="2.160.20.160">
    <property type="match status" value="1"/>
</dbReference>
<comment type="caution">
    <text evidence="1">The sequence shown here is derived from an EMBL/GenBank/DDBJ whole genome shotgun (WGS) entry which is preliminary data.</text>
</comment>
<dbReference type="EMBL" id="QEKH01000057">
    <property type="protein sequence ID" value="PVY32017.1"/>
    <property type="molecule type" value="Genomic_DNA"/>
</dbReference>
<proteinExistence type="predicted"/>
<reference evidence="1 2" key="1">
    <citation type="submission" date="2018-04" db="EMBL/GenBank/DDBJ databases">
        <title>Genomic Encyclopedia of Type Strains, Phase IV (KMG-IV): sequencing the most valuable type-strain genomes for metagenomic binning, comparative biology and taxonomic classification.</title>
        <authorList>
            <person name="Goeker M."/>
        </authorList>
    </citation>
    <scope>NUCLEOTIDE SEQUENCE [LARGE SCALE GENOMIC DNA]</scope>
    <source>
        <strain evidence="1 2">DSM 14823</strain>
    </source>
</reference>
<evidence type="ECO:0000313" key="2">
    <source>
        <dbReference type="Proteomes" id="UP000245959"/>
    </source>
</evidence>
<sequence length="1489" mass="149150">MGTTIYAFATQEALEAARNADSSLNDTNSFVGIQTAIDAAAEGDSVQPAAGDYPESLTVKSGVTLLGVQSGKLTGLLGIEIQEGAGLLGSQTLGDDSAVTINGSYQGGMELGSGMHALAIGKDAVLGGPVGRTLFLSNQGTAHFTEFGGTVNLSGSSVQAGPLSVFEMNGGRNVIDLFSANVTIDTTGNIYFSAGFICNASVSPALEIGAFSGSMKIAGDAAAYGFFVGNDGAAIASYPSGTVELSISSFTGNLNVESTDNAAYALSVYSREISRLSIGTGSETALISVSGVNNAYALRNISVGSSAGSRADVTISSFSGDIRAHVTGAESPAKQQSVFGIYNYSATAGGTILLEDFSGTIAATGSGVFRKSTSGSSPMLVGIYNNGTTALNDFSGTLLVNQAVSGSSATGSTIGIYGPDITLDNFTGTIYAGRYLDDDLELRLAEMRDPAKRQEVYNNLASSAASGYAVYGTAGGANGLTFNDGAVIFGNIRFAEGADAITVNGADTLISGQISLGAGNDQFTVTGGQVIGNVFGGDGDDRFTITGGEVNGWISGDGGTDTLTFGSASAGYFGSLYGIQTIENIVFNGGSSVLFTGASATNFADEAICINVTESQLGAGSVYTVISGKLAYGNTSFAVNGATVFDGGAVKIGGQYRLLEAADSAITLTEISGVIDSTEKLLVNSGWADKKAGQPVQIGDNYYIVGVNAFGTISDAIRKAPSASTLQIAGGAFDSFQYTGNCLLELSAGAGVTGSVTLGGLGTDSTSRVNVAGNITGISGEYNSSGLILLGKSAVADFSGGISNVRHGIYANQVENVTINTLGGSIVTSDSAYSYGVYLRYVKNAELKEISGTISASNNGESDEGVGITQEKATDGTLKIGTLTNTAKVSGYSASGFAVGIAHTAASSAATEIGTLAGTVEAKGQYGSTGLLNAATGSGSVSTFHIGELSGTVYAEHFYENPSNSYNNDSDFKAAGIQSSASSTGTATLTIDNLSGIVAVNSFDSKDTDGKSKAYGLTASTSVNAAISGIVFAGSCKNGDLLRQLEKIQQGTATADTVTGNATGYAIVGGKGDDVITLNAGAKVFGMIALNSGNDILNIAAQAEIFGSVDGDILTLTNNGVISGDVSGQTLTISGTGSISGTVYGGAILGTGALELDTVSITVSGNTVAGGIYAGAYAVAGSAAHVKNAFITVNGTDNIIHASGSGANSTTDNVTITIGNTFGGKILADDGQAAVVILKSGSQFNGTMQFDANDTLVVELGAVLGNSIDLNGGKLKIVVPASGVRLRAAVANLADILTMISGAGSLEFQGSAVIDGSDLTDAEKIQLETNLSSVIRISAAAGSTVVFDADATVKLAGLTEITGEGTVKLVVPPANDLTVADSATLKIGDGLSVTNGAVQVTDGKLTVSANDGGSVTITELPEGIDSIEIASGTKGEVVVDPSVSDSVTVPSDVAVKVAVNWPADFFGADAPASAEQLVPAADRATFGTG</sequence>